<dbReference type="RefSeq" id="WP_163916574.1">
    <property type="nucleotide sequence ID" value="NZ_AP022592.1"/>
</dbReference>
<protein>
    <submittedName>
        <fullName evidence="1">Uncharacterized protein</fullName>
    </submittedName>
</protein>
<geneLocation type="plasmid" evidence="1">
    <name>pJCM18538</name>
</geneLocation>
<keyword evidence="2" id="KW-1185">Reference proteome</keyword>
<name>A0A7I7RSB6_9MYCO</name>
<keyword evidence="1" id="KW-0614">Plasmid</keyword>
<dbReference type="EMBL" id="AP022592">
    <property type="protein sequence ID" value="BBY46916.1"/>
    <property type="molecule type" value="Genomic_DNA"/>
</dbReference>
<dbReference type="Proteomes" id="UP000467428">
    <property type="component" value="Plasmid pJCM18538"/>
</dbReference>
<evidence type="ECO:0000313" key="1">
    <source>
        <dbReference type="EMBL" id="BBY46916.1"/>
    </source>
</evidence>
<sequence>MLSNDVAALSVIMPNEALELVERDVPLVIVPAGQLWAVPWTAVPVSVSEYLGERNPLSVAPSLTAVAHSCGGLRDPAGPTTAHWRSPLVSQHRLNVYAGRAGSTRALTTAADCRSAILHAEHDLVVVLSTVGQWEI</sequence>
<proteinExistence type="predicted"/>
<dbReference type="AlphaFoldDB" id="A0A7I7RSB6"/>
<evidence type="ECO:0000313" key="2">
    <source>
        <dbReference type="Proteomes" id="UP000467428"/>
    </source>
</evidence>
<accession>A0A7I7RSB6</accession>
<gene>
    <name evidence="1" type="ORF">MARA_03460</name>
</gene>
<dbReference type="KEGG" id="marz:MARA_03460"/>
<organism evidence="1 2">
    <name type="scientific">Mycolicibacterium arabiense</name>
    <dbReference type="NCBI Taxonomy" id="1286181"/>
    <lineage>
        <taxon>Bacteria</taxon>
        <taxon>Bacillati</taxon>
        <taxon>Actinomycetota</taxon>
        <taxon>Actinomycetes</taxon>
        <taxon>Mycobacteriales</taxon>
        <taxon>Mycobacteriaceae</taxon>
        <taxon>Mycolicibacterium</taxon>
    </lineage>
</organism>
<reference evidence="1 2" key="1">
    <citation type="journal article" date="2019" name="Emerg. Microbes Infect.">
        <title>Comprehensive subspecies identification of 175 nontuberculous mycobacteria species based on 7547 genomic profiles.</title>
        <authorList>
            <person name="Matsumoto Y."/>
            <person name="Kinjo T."/>
            <person name="Motooka D."/>
            <person name="Nabeya D."/>
            <person name="Jung N."/>
            <person name="Uechi K."/>
            <person name="Horii T."/>
            <person name="Iida T."/>
            <person name="Fujita J."/>
            <person name="Nakamura S."/>
        </authorList>
    </citation>
    <scope>NUCLEOTIDE SEQUENCE [LARGE SCALE GENOMIC DNA]</scope>
    <source>
        <strain evidence="1 2">JCM 18538</strain>
        <plasmid evidence="1">pJCM18538</plasmid>
    </source>
</reference>